<comment type="caution">
    <text evidence="1">The sequence shown here is derived from an EMBL/GenBank/DDBJ whole genome shotgun (WGS) entry which is preliminary data.</text>
</comment>
<dbReference type="RefSeq" id="WP_189002399.1">
    <property type="nucleotide sequence ID" value="NZ_BMOD01000005.1"/>
</dbReference>
<accession>A0ABQ2CZI4</accession>
<dbReference type="Proteomes" id="UP000632222">
    <property type="component" value="Unassembled WGS sequence"/>
</dbReference>
<evidence type="ECO:0000313" key="1">
    <source>
        <dbReference type="EMBL" id="GGJ32597.1"/>
    </source>
</evidence>
<proteinExistence type="predicted"/>
<keyword evidence="2" id="KW-1185">Reference proteome</keyword>
<gene>
    <name evidence="1" type="ORF">GCM10008938_18500</name>
</gene>
<reference evidence="2" key="1">
    <citation type="journal article" date="2019" name="Int. J. Syst. Evol. Microbiol.">
        <title>The Global Catalogue of Microorganisms (GCM) 10K type strain sequencing project: providing services to taxonomists for standard genome sequencing and annotation.</title>
        <authorList>
            <consortium name="The Broad Institute Genomics Platform"/>
            <consortium name="The Broad Institute Genome Sequencing Center for Infectious Disease"/>
            <person name="Wu L."/>
            <person name="Ma J."/>
        </authorList>
    </citation>
    <scope>NUCLEOTIDE SEQUENCE [LARGE SCALE GENOMIC DNA]</scope>
    <source>
        <strain evidence="2">JCM 14370</strain>
    </source>
</reference>
<sequence>MTWLLCIVLLIVVSVMVVLLRSIETMDHQLHNRSAFLPIPTNDSDAGTSDR</sequence>
<evidence type="ECO:0000313" key="2">
    <source>
        <dbReference type="Proteomes" id="UP000632222"/>
    </source>
</evidence>
<name>A0ABQ2CZI4_9DEIO</name>
<protein>
    <submittedName>
        <fullName evidence="1">Uncharacterized protein</fullName>
    </submittedName>
</protein>
<organism evidence="1 2">
    <name type="scientific">Deinococcus roseus</name>
    <dbReference type="NCBI Taxonomy" id="392414"/>
    <lineage>
        <taxon>Bacteria</taxon>
        <taxon>Thermotogati</taxon>
        <taxon>Deinococcota</taxon>
        <taxon>Deinococci</taxon>
        <taxon>Deinococcales</taxon>
        <taxon>Deinococcaceae</taxon>
        <taxon>Deinococcus</taxon>
    </lineage>
</organism>
<dbReference type="EMBL" id="BMOD01000005">
    <property type="protein sequence ID" value="GGJ32597.1"/>
    <property type="molecule type" value="Genomic_DNA"/>
</dbReference>